<dbReference type="Proteomes" id="UP000323671">
    <property type="component" value="Chromosome"/>
</dbReference>
<feature type="compositionally biased region" description="Low complexity" evidence="1">
    <location>
        <begin position="184"/>
        <end position="196"/>
    </location>
</feature>
<evidence type="ECO:0000313" key="2">
    <source>
        <dbReference type="EMBL" id="QEL65884.1"/>
    </source>
</evidence>
<organism evidence="2 3">
    <name type="scientific">Oryzomicrobium terrae</name>
    <dbReference type="NCBI Taxonomy" id="1735038"/>
    <lineage>
        <taxon>Bacteria</taxon>
        <taxon>Pseudomonadati</taxon>
        <taxon>Pseudomonadota</taxon>
        <taxon>Betaproteobacteria</taxon>
        <taxon>Rhodocyclales</taxon>
        <taxon>Rhodocyclaceae</taxon>
        <taxon>Oryzomicrobium</taxon>
    </lineage>
</organism>
<accession>A0A5C1EB27</accession>
<proteinExistence type="predicted"/>
<name>A0A5C1EB27_9RHOO</name>
<reference evidence="2 3" key="1">
    <citation type="submission" date="2017-07" db="EMBL/GenBank/DDBJ databases">
        <title>Complete genome sequence of Oryzomicrobium terrae TPP412.</title>
        <authorList>
            <person name="Chiu L.-W."/>
            <person name="Lo K.-J."/>
            <person name="Tsai Y.-M."/>
            <person name="Lin S.-S."/>
            <person name="Kuo C.-H."/>
            <person name="Liu C.-T."/>
        </authorList>
    </citation>
    <scope>NUCLEOTIDE SEQUENCE [LARGE SCALE GENOMIC DNA]</scope>
    <source>
        <strain evidence="2 3">TPP412</strain>
    </source>
</reference>
<dbReference type="Pfam" id="PF11136">
    <property type="entry name" value="DUF2889"/>
    <property type="match status" value="1"/>
</dbReference>
<dbReference type="KEGG" id="otr:OTERR_24080"/>
<evidence type="ECO:0000256" key="1">
    <source>
        <dbReference type="SAM" id="MobiDB-lite"/>
    </source>
</evidence>
<keyword evidence="3" id="KW-1185">Reference proteome</keyword>
<gene>
    <name evidence="2" type="ORF">OTERR_24080</name>
</gene>
<evidence type="ECO:0008006" key="4">
    <source>
        <dbReference type="Google" id="ProtNLM"/>
    </source>
</evidence>
<dbReference type="AlphaFoldDB" id="A0A5C1EB27"/>
<feature type="region of interest" description="Disordered" evidence="1">
    <location>
        <begin position="184"/>
        <end position="210"/>
    </location>
</feature>
<protein>
    <recommendedName>
        <fullName evidence="4">DUF2889 domain-containing protein</fullName>
    </recommendedName>
</protein>
<dbReference type="InterPro" id="IPR021312">
    <property type="entry name" value="DUF2889"/>
</dbReference>
<dbReference type="EMBL" id="CP022579">
    <property type="protein sequence ID" value="QEL65884.1"/>
    <property type="molecule type" value="Genomic_DNA"/>
</dbReference>
<sequence>MPLPPPSAPRRRMHLRQVVLEGYKRDDGLWDIEARLTDTKDHDYQLSSGLRLRGEAVHDMWLRVTIDAHFTVVQVAASSDATPFMGHCDDIAPAYDALIGLNLFQGFRQAIKERLGGVLGCSHLTELALQIPTAALQTYASEVTDNEDTGQKPYQLDRCHALETTTPVVRRYYPRWYRGGASPEESAAGPVAAAAPSSPPVAPQQPVSVSVATPHTLSACKGDAGNDPVRCSQSVG</sequence>
<evidence type="ECO:0000313" key="3">
    <source>
        <dbReference type="Proteomes" id="UP000323671"/>
    </source>
</evidence>
<feature type="region of interest" description="Disordered" evidence="1">
    <location>
        <begin position="217"/>
        <end position="236"/>
    </location>
</feature>